<keyword evidence="6" id="KW-1185">Reference proteome</keyword>
<dbReference type="Gene3D" id="1.10.510.10">
    <property type="entry name" value="Transferase(Phosphotransferase) domain 1"/>
    <property type="match status" value="1"/>
</dbReference>
<dbReference type="Gene3D" id="1.25.40.20">
    <property type="entry name" value="Ankyrin repeat-containing domain"/>
    <property type="match status" value="5"/>
</dbReference>
<dbReference type="SUPFAM" id="SSF56112">
    <property type="entry name" value="Protein kinase-like (PK-like)"/>
    <property type="match status" value="1"/>
</dbReference>
<dbReference type="PROSITE" id="PS50088">
    <property type="entry name" value="ANK_REPEAT"/>
    <property type="match status" value="11"/>
</dbReference>
<dbReference type="Pfam" id="PF00023">
    <property type="entry name" value="Ank"/>
    <property type="match status" value="1"/>
</dbReference>
<dbReference type="InterPro" id="IPR008271">
    <property type="entry name" value="Ser/Thr_kinase_AS"/>
</dbReference>
<feature type="repeat" description="ANK" evidence="3">
    <location>
        <begin position="449"/>
        <end position="481"/>
    </location>
</feature>
<feature type="repeat" description="ANK" evidence="3">
    <location>
        <begin position="416"/>
        <end position="448"/>
    </location>
</feature>
<evidence type="ECO:0000256" key="3">
    <source>
        <dbReference type="PROSITE-ProRule" id="PRU00023"/>
    </source>
</evidence>
<feature type="repeat" description="ANK" evidence="3">
    <location>
        <begin position="482"/>
        <end position="514"/>
    </location>
</feature>
<dbReference type="InterPro" id="IPR000719">
    <property type="entry name" value="Prot_kinase_dom"/>
</dbReference>
<feature type="repeat" description="ANK" evidence="3">
    <location>
        <begin position="614"/>
        <end position="646"/>
    </location>
</feature>
<proteinExistence type="predicted"/>
<dbReference type="Pfam" id="PF07714">
    <property type="entry name" value="PK_Tyr_Ser-Thr"/>
    <property type="match status" value="1"/>
</dbReference>
<accession>A0A401PAU6</accession>
<dbReference type="EMBL" id="BFAA01000267">
    <property type="protein sequence ID" value="GCB70248.1"/>
    <property type="molecule type" value="Genomic_DNA"/>
</dbReference>
<gene>
    <name evidence="5" type="ORF">scyTo_0001233</name>
</gene>
<name>A0A401PAU6_SCYTO</name>
<comment type="caution">
    <text evidence="5">The sequence shown here is derived from an EMBL/GenBank/DDBJ whole genome shotgun (WGS) entry which is preliminary data.</text>
</comment>
<dbReference type="STRING" id="75743.A0A401PAU6"/>
<feature type="repeat" description="ANK" evidence="3">
    <location>
        <begin position="647"/>
        <end position="679"/>
    </location>
</feature>
<feature type="repeat" description="ANK" evidence="3">
    <location>
        <begin position="515"/>
        <end position="547"/>
    </location>
</feature>
<dbReference type="PANTHER" id="PTHR24166:SF48">
    <property type="entry name" value="PROTEIN VAPYRIN"/>
    <property type="match status" value="1"/>
</dbReference>
<evidence type="ECO:0000259" key="4">
    <source>
        <dbReference type="PROSITE" id="PS50011"/>
    </source>
</evidence>
<dbReference type="PROSITE" id="PS50011">
    <property type="entry name" value="PROTEIN_KINASE_DOM"/>
    <property type="match status" value="1"/>
</dbReference>
<evidence type="ECO:0000256" key="1">
    <source>
        <dbReference type="ARBA" id="ARBA00022737"/>
    </source>
</evidence>
<dbReference type="InterPro" id="IPR001245">
    <property type="entry name" value="Ser-Thr/Tyr_kinase_cat_dom"/>
</dbReference>
<reference evidence="5 6" key="1">
    <citation type="journal article" date="2018" name="Nat. Ecol. Evol.">
        <title>Shark genomes provide insights into elasmobranch evolution and the origin of vertebrates.</title>
        <authorList>
            <person name="Hara Y"/>
            <person name="Yamaguchi K"/>
            <person name="Onimaru K"/>
            <person name="Kadota M"/>
            <person name="Koyanagi M"/>
            <person name="Keeley SD"/>
            <person name="Tatsumi K"/>
            <person name="Tanaka K"/>
            <person name="Motone F"/>
            <person name="Kageyama Y"/>
            <person name="Nozu R"/>
            <person name="Adachi N"/>
            <person name="Nishimura O"/>
            <person name="Nakagawa R"/>
            <person name="Tanegashima C"/>
            <person name="Kiyatake I"/>
            <person name="Matsumoto R"/>
            <person name="Murakumo K"/>
            <person name="Nishida K"/>
            <person name="Terakita A"/>
            <person name="Kuratani S"/>
            <person name="Sato K"/>
            <person name="Hyodo S Kuraku.S."/>
        </authorList>
    </citation>
    <scope>NUCLEOTIDE SEQUENCE [LARGE SCALE GENOMIC DNA]</scope>
</reference>
<dbReference type="Pfam" id="PF12796">
    <property type="entry name" value="Ank_2"/>
    <property type="match status" value="4"/>
</dbReference>
<feature type="repeat" description="ANK" evidence="3">
    <location>
        <begin position="713"/>
        <end position="745"/>
    </location>
</feature>
<protein>
    <recommendedName>
        <fullName evidence="4">Protein kinase domain-containing protein</fullName>
    </recommendedName>
</protein>
<dbReference type="PROSITE" id="PS50297">
    <property type="entry name" value="ANK_REP_REGION"/>
    <property type="match status" value="11"/>
</dbReference>
<feature type="repeat" description="ANK" evidence="3">
    <location>
        <begin position="680"/>
        <end position="712"/>
    </location>
</feature>
<dbReference type="SUPFAM" id="SSF48403">
    <property type="entry name" value="Ankyrin repeat"/>
    <property type="match status" value="1"/>
</dbReference>
<feature type="repeat" description="ANK" evidence="3">
    <location>
        <begin position="581"/>
        <end position="613"/>
    </location>
</feature>
<feature type="repeat" description="ANK" evidence="3">
    <location>
        <begin position="548"/>
        <end position="580"/>
    </location>
</feature>
<dbReference type="InterPro" id="IPR036770">
    <property type="entry name" value="Ankyrin_rpt-contain_sf"/>
</dbReference>
<sequence length="778" mass="87270">MAGETTSPFLQQPCVNVSYFTEDDFLPFDKIASGGFANVFKAKHKLWRLDLAVKCSHLLREESFSFERNMSHLAEETARMVKIRFKYILPIYGICTKPAGIVMEYMQNGSLDKLLVRYTITWLMKFRIIHEMAMGMNFLHSMNPPLLHLDLKPGNILVDENLHIKIADFGLSKWEDDLSSKQHVERSVVRGTINYMPPELLNGPSGVKHDVYSFSIVLWEILTQQKSYAGTNTMAVFVKVVAGARPCLKLIPENSPQECAQMVDLMKRCWDQELDRRPAFSEIVMETEMLFGLLQFPDIQISNSTKIPKLTPPSSSISVQNGTIITEIANSELQRLNLLAKTGSSDELSIDCRREILQLLLENDITNLKKALRKEHVTLNFMEDYTLLHLAVFTGDVQLVKLVLKYGGSVNAQTSRGLTPLIVAVQNRFVDLTLLLIEEGADVNLTDEDNWTPLHFASQNGDDRIGRLLLDKDAHVNIKEHDGWSPLHLASQNGHENVARVLVSRQANINLQESDNRTSLHLAAYHGHYNIAKLLIGQGANLNETQVGLRTPLHLAAERGFFRVARLLVKSGADVDCLDDSHFTPLHLSALNGYTGICRHLLKHGANINQRTVQNWTPLHLASQKGQITTVHLLIESFSCLDVAGDMEWTPLHLATCYNHEEVVSELLVSGANPNVTDVSGWTPLHLAAHKDRLCCLLKLLHHKANVNAANRFGWTSLHLAALKDNAVIVKTLIRNNANLEAEDGYQNTPLQLAVKYRKQSVINVFTGEDLLKADSQP</sequence>
<dbReference type="GO" id="GO:0004672">
    <property type="term" value="F:protein kinase activity"/>
    <property type="evidence" value="ECO:0007669"/>
    <property type="project" value="InterPro"/>
</dbReference>
<keyword evidence="1" id="KW-0677">Repeat</keyword>
<dbReference type="InterPro" id="IPR011009">
    <property type="entry name" value="Kinase-like_dom_sf"/>
</dbReference>
<evidence type="ECO:0000313" key="5">
    <source>
        <dbReference type="EMBL" id="GCB70248.1"/>
    </source>
</evidence>
<dbReference type="InterPro" id="IPR002110">
    <property type="entry name" value="Ankyrin_rpt"/>
</dbReference>
<dbReference type="PANTHER" id="PTHR24166">
    <property type="entry name" value="ROLLING PEBBLES, ISOFORM B"/>
    <property type="match status" value="1"/>
</dbReference>
<evidence type="ECO:0000256" key="2">
    <source>
        <dbReference type="ARBA" id="ARBA00023043"/>
    </source>
</evidence>
<dbReference type="PROSITE" id="PS00108">
    <property type="entry name" value="PROTEIN_KINASE_ST"/>
    <property type="match status" value="1"/>
</dbReference>
<dbReference type="Proteomes" id="UP000288216">
    <property type="component" value="Unassembled WGS sequence"/>
</dbReference>
<dbReference type="AlphaFoldDB" id="A0A401PAU6"/>
<organism evidence="5 6">
    <name type="scientific">Scyliorhinus torazame</name>
    <name type="common">Cloudy catshark</name>
    <name type="synonym">Catulus torazame</name>
    <dbReference type="NCBI Taxonomy" id="75743"/>
    <lineage>
        <taxon>Eukaryota</taxon>
        <taxon>Metazoa</taxon>
        <taxon>Chordata</taxon>
        <taxon>Craniata</taxon>
        <taxon>Vertebrata</taxon>
        <taxon>Chondrichthyes</taxon>
        <taxon>Elasmobranchii</taxon>
        <taxon>Galeomorphii</taxon>
        <taxon>Galeoidea</taxon>
        <taxon>Carcharhiniformes</taxon>
        <taxon>Scyliorhinidae</taxon>
        <taxon>Scyliorhinus</taxon>
    </lineage>
</organism>
<keyword evidence="2 3" id="KW-0040">ANK repeat</keyword>
<dbReference type="SMART" id="SM00248">
    <property type="entry name" value="ANK"/>
    <property type="match status" value="12"/>
</dbReference>
<dbReference type="OrthoDB" id="195446at2759"/>
<feature type="repeat" description="ANK" evidence="3">
    <location>
        <begin position="383"/>
        <end position="415"/>
    </location>
</feature>
<feature type="domain" description="Protein kinase" evidence="4">
    <location>
        <begin position="25"/>
        <end position="291"/>
    </location>
</feature>
<dbReference type="SMART" id="SM00220">
    <property type="entry name" value="S_TKc"/>
    <property type="match status" value="1"/>
</dbReference>
<dbReference type="GO" id="GO:0005524">
    <property type="term" value="F:ATP binding"/>
    <property type="evidence" value="ECO:0007669"/>
    <property type="project" value="InterPro"/>
</dbReference>
<evidence type="ECO:0000313" key="6">
    <source>
        <dbReference type="Proteomes" id="UP000288216"/>
    </source>
</evidence>
<dbReference type="PRINTS" id="PR01415">
    <property type="entry name" value="ANKYRIN"/>
</dbReference>
<dbReference type="InterPro" id="IPR050889">
    <property type="entry name" value="Dendritic_Spine_Reg/Scaffold"/>
</dbReference>